<comment type="similarity">
    <text evidence="7">Belongs to the binding-protein-dependent transport system permease family.</text>
</comment>
<keyword evidence="4 7" id="KW-0812">Transmembrane</keyword>
<dbReference type="Proteomes" id="UP000191931">
    <property type="component" value="Unassembled WGS sequence"/>
</dbReference>
<dbReference type="GO" id="GO:0005886">
    <property type="term" value="C:plasma membrane"/>
    <property type="evidence" value="ECO:0007669"/>
    <property type="project" value="UniProtKB-SubCell"/>
</dbReference>
<dbReference type="EMBL" id="FWEV01000292">
    <property type="protein sequence ID" value="SLM31887.1"/>
    <property type="molecule type" value="Genomic_DNA"/>
</dbReference>
<protein>
    <submittedName>
        <fullName evidence="9">Sulfonate permease</fullName>
    </submittedName>
</protein>
<dbReference type="GO" id="GO:0055085">
    <property type="term" value="P:transmembrane transport"/>
    <property type="evidence" value="ECO:0007669"/>
    <property type="project" value="InterPro"/>
</dbReference>
<dbReference type="Gene3D" id="1.10.3720.10">
    <property type="entry name" value="MetI-like"/>
    <property type="match status" value="1"/>
</dbReference>
<name>A0A1W1HHA9_9BACT</name>
<dbReference type="AlphaFoldDB" id="A0A1W1HHA9"/>
<feature type="transmembrane region" description="Helical" evidence="7">
    <location>
        <begin position="170"/>
        <end position="189"/>
    </location>
</feature>
<evidence type="ECO:0000256" key="6">
    <source>
        <dbReference type="ARBA" id="ARBA00023136"/>
    </source>
</evidence>
<feature type="transmembrane region" description="Helical" evidence="7">
    <location>
        <begin position="226"/>
        <end position="244"/>
    </location>
</feature>
<proteinExistence type="inferred from homology"/>
<organism evidence="9 10">
    <name type="scientific">Desulfamplus magnetovallimortis</name>
    <dbReference type="NCBI Taxonomy" id="1246637"/>
    <lineage>
        <taxon>Bacteria</taxon>
        <taxon>Pseudomonadati</taxon>
        <taxon>Thermodesulfobacteriota</taxon>
        <taxon>Desulfobacteria</taxon>
        <taxon>Desulfobacterales</taxon>
        <taxon>Desulfobacteraceae</taxon>
        <taxon>Desulfamplus</taxon>
    </lineage>
</organism>
<feature type="transmembrane region" description="Helical" evidence="7">
    <location>
        <begin position="195"/>
        <end position="214"/>
    </location>
</feature>
<evidence type="ECO:0000256" key="7">
    <source>
        <dbReference type="RuleBase" id="RU363032"/>
    </source>
</evidence>
<comment type="subcellular location">
    <subcellularLocation>
        <location evidence="1 7">Cell membrane</location>
        <topology evidence="1 7">Multi-pass membrane protein</topology>
    </subcellularLocation>
</comment>
<evidence type="ECO:0000256" key="2">
    <source>
        <dbReference type="ARBA" id="ARBA00022448"/>
    </source>
</evidence>
<dbReference type="Pfam" id="PF00528">
    <property type="entry name" value="BPD_transp_1"/>
    <property type="match status" value="1"/>
</dbReference>
<evidence type="ECO:0000256" key="5">
    <source>
        <dbReference type="ARBA" id="ARBA00022989"/>
    </source>
</evidence>
<evidence type="ECO:0000256" key="4">
    <source>
        <dbReference type="ARBA" id="ARBA00022692"/>
    </source>
</evidence>
<dbReference type="CDD" id="cd06261">
    <property type="entry name" value="TM_PBP2"/>
    <property type="match status" value="1"/>
</dbReference>
<dbReference type="STRING" id="1246637.MTBBW1_50010"/>
<evidence type="ECO:0000256" key="1">
    <source>
        <dbReference type="ARBA" id="ARBA00004651"/>
    </source>
</evidence>
<feature type="transmembrane region" description="Helical" evidence="7">
    <location>
        <begin position="72"/>
        <end position="92"/>
    </location>
</feature>
<evidence type="ECO:0000313" key="9">
    <source>
        <dbReference type="EMBL" id="SLM31887.1"/>
    </source>
</evidence>
<keyword evidence="10" id="KW-1185">Reference proteome</keyword>
<keyword evidence="3" id="KW-1003">Cell membrane</keyword>
<reference evidence="9 10" key="1">
    <citation type="submission" date="2017-03" db="EMBL/GenBank/DDBJ databases">
        <authorList>
            <person name="Afonso C.L."/>
            <person name="Miller P.J."/>
            <person name="Scott M.A."/>
            <person name="Spackman E."/>
            <person name="Goraichik I."/>
            <person name="Dimitrov K.M."/>
            <person name="Suarez D.L."/>
            <person name="Swayne D.E."/>
        </authorList>
    </citation>
    <scope>NUCLEOTIDE SEQUENCE [LARGE SCALE GENOMIC DNA]</scope>
    <source>
        <strain evidence="9">PRJEB14757</strain>
    </source>
</reference>
<gene>
    <name evidence="9" type="ORF">MTBBW1_50010</name>
</gene>
<dbReference type="OrthoDB" id="5322475at2"/>
<dbReference type="InterPro" id="IPR035906">
    <property type="entry name" value="MetI-like_sf"/>
</dbReference>
<dbReference type="RefSeq" id="WP_080797790.1">
    <property type="nucleotide sequence ID" value="NZ_LT828540.1"/>
</dbReference>
<accession>A0A1W1HHA9</accession>
<dbReference type="PANTHER" id="PTHR30151:SF0">
    <property type="entry name" value="ABC TRANSPORTER PERMEASE PROTEIN MJ0413-RELATED"/>
    <property type="match status" value="1"/>
</dbReference>
<dbReference type="SUPFAM" id="SSF161098">
    <property type="entry name" value="MetI-like"/>
    <property type="match status" value="1"/>
</dbReference>
<keyword evidence="5 7" id="KW-1133">Transmembrane helix</keyword>
<evidence type="ECO:0000256" key="3">
    <source>
        <dbReference type="ARBA" id="ARBA00022475"/>
    </source>
</evidence>
<evidence type="ECO:0000259" key="8">
    <source>
        <dbReference type="PROSITE" id="PS50928"/>
    </source>
</evidence>
<feature type="domain" description="ABC transmembrane type-1" evidence="8">
    <location>
        <begin position="64"/>
        <end position="244"/>
    </location>
</feature>
<feature type="transmembrane region" description="Helical" evidence="7">
    <location>
        <begin position="130"/>
        <end position="149"/>
    </location>
</feature>
<dbReference type="InterPro" id="IPR000515">
    <property type="entry name" value="MetI-like"/>
</dbReference>
<keyword evidence="6 7" id="KW-0472">Membrane</keyword>
<feature type="transmembrane region" description="Helical" evidence="7">
    <location>
        <begin position="104"/>
        <end position="124"/>
    </location>
</feature>
<sequence>MAKGRFSNMFGRLLLKSLLPLSILILWKLAVTFGDIPSILLPKLEKVGADFVKYLLNGELIHHMTVSLRRCAIGFFFGSAAGVGLGVLLAWFKSLEVFFDVTLNFSRAIPKTALAPLLIVWFGFGDFPKILLIGLAAFFYTVIPTLEGVGNVDNLLVKSARSMGANDRQILFGVLLPAAMPSIYAGIRIAATSSFVILLFVEIISGNSGLGFLLEDARESLNTSTMFMTLIVVGILGFTLDWLVRYTEKKVMPWQKGKTISR</sequence>
<evidence type="ECO:0000313" key="10">
    <source>
        <dbReference type="Proteomes" id="UP000191931"/>
    </source>
</evidence>
<dbReference type="PROSITE" id="PS50928">
    <property type="entry name" value="ABC_TM1"/>
    <property type="match status" value="1"/>
</dbReference>
<keyword evidence="2 7" id="KW-0813">Transport</keyword>
<dbReference type="PANTHER" id="PTHR30151">
    <property type="entry name" value="ALKANE SULFONATE ABC TRANSPORTER-RELATED, MEMBRANE SUBUNIT"/>
    <property type="match status" value="1"/>
</dbReference>